<evidence type="ECO:0000313" key="3">
    <source>
        <dbReference type="Proteomes" id="UP000321907"/>
    </source>
</evidence>
<feature type="chain" id="PRO_5022660892" description="Tetratricopeptide repeat protein" evidence="1">
    <location>
        <begin position="21"/>
        <end position="444"/>
    </location>
</feature>
<feature type="signal peptide" evidence="1">
    <location>
        <begin position="1"/>
        <end position="20"/>
    </location>
</feature>
<dbReference type="RefSeq" id="WP_147928867.1">
    <property type="nucleotide sequence ID" value="NZ_VOXD01000001.1"/>
</dbReference>
<evidence type="ECO:0000256" key="1">
    <source>
        <dbReference type="SAM" id="SignalP"/>
    </source>
</evidence>
<proteinExistence type="predicted"/>
<gene>
    <name evidence="2" type="ORF">FUA23_01170</name>
</gene>
<comment type="caution">
    <text evidence="2">The sequence shown here is derived from an EMBL/GenBank/DDBJ whole genome shotgun (WGS) entry which is preliminary data.</text>
</comment>
<dbReference type="AlphaFoldDB" id="A0A5C7FYW5"/>
<name>A0A5C7FYW5_9BACT</name>
<dbReference type="SUPFAM" id="SSF48452">
    <property type="entry name" value="TPR-like"/>
    <property type="match status" value="2"/>
</dbReference>
<evidence type="ECO:0000313" key="2">
    <source>
        <dbReference type="EMBL" id="TXF91826.1"/>
    </source>
</evidence>
<dbReference type="InterPro" id="IPR011990">
    <property type="entry name" value="TPR-like_helical_dom_sf"/>
</dbReference>
<sequence length="444" mass="49205">MRKLFFSMLVLFLSVTSVMAQTAEEALKSAKKAFDSYTLNQDATKLTEAVDMINKVMADGSMKSNSKALVEAGDIYSGAVNSYVLARSTGLGEVTNLVESPAVKAAEAYMMAFKNADPKKGKKDKKAALKGLAALQANLSNEGIYAIKDQDYKASLDAFQTSVMVHEFLGANGGESSLDDTKVMDEKYYGGLSAILMEDFETAEPLFVSLYEAKYDDASVYDGLYKVYDAKGDKENAFKVLQEGRAAFPDESSLLFTEINYYLAEKQLDVLTAKLDEAIAREPDNISLYATLGQVYEQLYNSNKEEGNTEAADEYFMKAQSKYEEGLTKDPEAARLIYSLGAMIYNRGASMSQQLVELDSDFSKEGQKKYAELKEKVDAEFNKALPYFQKAEMADPSDLNTLIALKEMYARNSEYEISGEFKTRIETIQAGGTVEKSYFKEKGM</sequence>
<reference evidence="2 3" key="1">
    <citation type="submission" date="2019-08" db="EMBL/GenBank/DDBJ databases">
        <title>Lewinella sp. strain SSH13 Genome sequencing and assembly.</title>
        <authorList>
            <person name="Kim I."/>
        </authorList>
    </citation>
    <scope>NUCLEOTIDE SEQUENCE [LARGE SCALE GENOMIC DNA]</scope>
    <source>
        <strain evidence="2 3">SSH13</strain>
    </source>
</reference>
<keyword evidence="1" id="KW-0732">Signal</keyword>
<dbReference type="OrthoDB" id="739506at2"/>
<evidence type="ECO:0008006" key="4">
    <source>
        <dbReference type="Google" id="ProtNLM"/>
    </source>
</evidence>
<organism evidence="2 3">
    <name type="scientific">Neolewinella aurantiaca</name>
    <dbReference type="NCBI Taxonomy" id="2602767"/>
    <lineage>
        <taxon>Bacteria</taxon>
        <taxon>Pseudomonadati</taxon>
        <taxon>Bacteroidota</taxon>
        <taxon>Saprospiria</taxon>
        <taxon>Saprospirales</taxon>
        <taxon>Lewinellaceae</taxon>
        <taxon>Neolewinella</taxon>
    </lineage>
</organism>
<protein>
    <recommendedName>
        <fullName evidence="4">Tetratricopeptide repeat protein</fullName>
    </recommendedName>
</protein>
<dbReference type="EMBL" id="VOXD01000001">
    <property type="protein sequence ID" value="TXF91826.1"/>
    <property type="molecule type" value="Genomic_DNA"/>
</dbReference>
<accession>A0A5C7FYW5</accession>
<dbReference type="Gene3D" id="1.25.40.10">
    <property type="entry name" value="Tetratricopeptide repeat domain"/>
    <property type="match status" value="2"/>
</dbReference>
<keyword evidence="3" id="KW-1185">Reference proteome</keyword>
<dbReference type="Proteomes" id="UP000321907">
    <property type="component" value="Unassembled WGS sequence"/>
</dbReference>